<dbReference type="WBParaSite" id="EgrG_000203500">
    <property type="protein sequence ID" value="EgrG_000203500"/>
    <property type="gene ID" value="EgrG_000203500"/>
</dbReference>
<dbReference type="AlphaFoldDB" id="A0A068WJC7"/>
<dbReference type="Proteomes" id="UP000492820">
    <property type="component" value="Unassembled WGS sequence"/>
</dbReference>
<sequence length="64" mass="6637">MASLPFPSGFTSPTFLANFLLSFFAPLVALSGLVSFLLPPPSLCFVFPFPISATGAITTAAVDI</sequence>
<reference evidence="2 3" key="1">
    <citation type="journal article" date="2013" name="Nature">
        <title>The genomes of four tapeworm species reveal adaptations to parasitism.</title>
        <authorList>
            <person name="Tsai I.J."/>
            <person name="Zarowiecki M."/>
            <person name="Holroyd N."/>
            <person name="Garciarrubio A."/>
            <person name="Sanchez-Flores A."/>
            <person name="Brooks K.L."/>
            <person name="Tracey A."/>
            <person name="Bobes R.J."/>
            <person name="Fragoso G."/>
            <person name="Sciutto E."/>
            <person name="Aslett M."/>
            <person name="Beasley H."/>
            <person name="Bennett H.M."/>
            <person name="Cai J."/>
            <person name="Camicia F."/>
            <person name="Clark R."/>
            <person name="Cucher M."/>
            <person name="De Silva N."/>
            <person name="Day T.A."/>
            <person name="Deplazes P."/>
            <person name="Estrada K."/>
            <person name="Fernandez C."/>
            <person name="Holland P.W."/>
            <person name="Hou J."/>
            <person name="Hu S."/>
            <person name="Huckvale T."/>
            <person name="Hung S.S."/>
            <person name="Kamenetzky L."/>
            <person name="Keane J.A."/>
            <person name="Kiss F."/>
            <person name="Koziol U."/>
            <person name="Lambert O."/>
            <person name="Liu K."/>
            <person name="Luo X."/>
            <person name="Luo Y."/>
            <person name="Macchiaroli N."/>
            <person name="Nichol S."/>
            <person name="Paps J."/>
            <person name="Parkinson J."/>
            <person name="Pouchkina-Stantcheva N."/>
            <person name="Riddiford N."/>
            <person name="Rosenzvit M."/>
            <person name="Salinas G."/>
            <person name="Wasmuth J.D."/>
            <person name="Zamanian M."/>
            <person name="Zheng Y."/>
            <person name="Cai X."/>
            <person name="Soberon X."/>
            <person name="Olson P.D."/>
            <person name="Laclette J.P."/>
            <person name="Brehm K."/>
            <person name="Berriman M."/>
            <person name="Garciarrubio A."/>
            <person name="Bobes R.J."/>
            <person name="Fragoso G."/>
            <person name="Sanchez-Flores A."/>
            <person name="Estrada K."/>
            <person name="Cevallos M.A."/>
            <person name="Morett E."/>
            <person name="Gonzalez V."/>
            <person name="Portillo T."/>
            <person name="Ochoa-Leyva A."/>
            <person name="Jose M.V."/>
            <person name="Sciutto E."/>
            <person name="Landa A."/>
            <person name="Jimenez L."/>
            <person name="Valdes V."/>
            <person name="Carrero J.C."/>
            <person name="Larralde C."/>
            <person name="Morales-Montor J."/>
            <person name="Limon-Lason J."/>
            <person name="Soberon X."/>
            <person name="Laclette J.P."/>
        </authorList>
    </citation>
    <scope>NUCLEOTIDE SEQUENCE [LARGE SCALE GENOMIC DNA]</scope>
</reference>
<protein>
    <submittedName>
        <fullName evidence="4">Secreted protein</fullName>
    </submittedName>
</protein>
<evidence type="ECO:0000313" key="4">
    <source>
        <dbReference type="WBParaSite" id="EgrG_000203500"/>
    </source>
</evidence>
<feature type="transmembrane region" description="Helical" evidence="1">
    <location>
        <begin position="15"/>
        <end position="38"/>
    </location>
</feature>
<dbReference type="EMBL" id="LK028580">
    <property type="protein sequence ID" value="CDS19862.1"/>
    <property type="molecule type" value="Genomic_DNA"/>
</dbReference>
<proteinExistence type="predicted"/>
<keyword evidence="1" id="KW-1133">Transmembrane helix</keyword>
<keyword evidence="1" id="KW-0472">Membrane</keyword>
<name>A0A068WJC7_ECHGR</name>
<gene>
    <name evidence="2" type="ORF">EgrG_000203500</name>
</gene>
<evidence type="ECO:0000313" key="3">
    <source>
        <dbReference type="Proteomes" id="UP000492820"/>
    </source>
</evidence>
<keyword evidence="1" id="KW-0812">Transmembrane</keyword>
<evidence type="ECO:0000313" key="2">
    <source>
        <dbReference type="EMBL" id="CDS19862.1"/>
    </source>
</evidence>
<evidence type="ECO:0000256" key="1">
    <source>
        <dbReference type="SAM" id="Phobius"/>
    </source>
</evidence>
<reference evidence="4" key="3">
    <citation type="submission" date="2020-10" db="UniProtKB">
        <authorList>
            <consortium name="WormBaseParasite"/>
        </authorList>
    </citation>
    <scope>IDENTIFICATION</scope>
</reference>
<organism evidence="2">
    <name type="scientific">Echinococcus granulosus</name>
    <name type="common">Hydatid tapeworm</name>
    <dbReference type="NCBI Taxonomy" id="6210"/>
    <lineage>
        <taxon>Eukaryota</taxon>
        <taxon>Metazoa</taxon>
        <taxon>Spiralia</taxon>
        <taxon>Lophotrochozoa</taxon>
        <taxon>Platyhelminthes</taxon>
        <taxon>Cestoda</taxon>
        <taxon>Eucestoda</taxon>
        <taxon>Cyclophyllidea</taxon>
        <taxon>Taeniidae</taxon>
        <taxon>Echinococcus</taxon>
        <taxon>Echinococcus granulosus group</taxon>
    </lineage>
</organism>
<reference evidence="2" key="2">
    <citation type="submission" date="2014-06" db="EMBL/GenBank/DDBJ databases">
        <authorList>
            <person name="Aslett M."/>
        </authorList>
    </citation>
    <scope>NUCLEOTIDE SEQUENCE</scope>
</reference>
<accession>A0A068WJC7</accession>